<evidence type="ECO:0000313" key="2">
    <source>
        <dbReference type="EMBL" id="CAI9179476.1"/>
    </source>
</evidence>
<protein>
    <submittedName>
        <fullName evidence="2">Uncharacterized protein</fullName>
    </submittedName>
</protein>
<feature type="region of interest" description="Disordered" evidence="1">
    <location>
        <begin position="24"/>
        <end position="43"/>
    </location>
</feature>
<reference evidence="2" key="1">
    <citation type="submission" date="2023-04" db="EMBL/GenBank/DDBJ databases">
        <authorList>
            <consortium name="ELIXIR-Norway"/>
        </authorList>
    </citation>
    <scope>NUCLEOTIDE SEQUENCE [LARGE SCALE GENOMIC DNA]</scope>
</reference>
<name>A0ABN9A517_RANTA</name>
<proteinExistence type="predicted"/>
<accession>A0ABN9A517</accession>
<gene>
    <name evidence="2" type="ORF">MRATA1EN1_LOCUS28438</name>
</gene>
<dbReference type="EMBL" id="OX459945">
    <property type="protein sequence ID" value="CAI9179476.1"/>
    <property type="molecule type" value="Genomic_DNA"/>
</dbReference>
<evidence type="ECO:0000256" key="1">
    <source>
        <dbReference type="SAM" id="MobiDB-lite"/>
    </source>
</evidence>
<sequence>MLALSIVVEMFSWARPFSKLSTFPGRRTWRLGSPDGPQPHSPAPLRQLRIQQAARHRQVTPWSWITAANDSGGEAATAGFQGDVSLNRQLQAERTLPDTRPPSPTLGPPGDSRRRSLDPTGTRVSTVFITT</sequence>
<dbReference type="Proteomes" id="UP001176941">
    <property type="component" value="Chromosome 9"/>
</dbReference>
<keyword evidence="3" id="KW-1185">Reference proteome</keyword>
<organism evidence="2 3">
    <name type="scientific">Rangifer tarandus platyrhynchus</name>
    <name type="common">Svalbard reindeer</name>
    <dbReference type="NCBI Taxonomy" id="3082113"/>
    <lineage>
        <taxon>Eukaryota</taxon>
        <taxon>Metazoa</taxon>
        <taxon>Chordata</taxon>
        <taxon>Craniata</taxon>
        <taxon>Vertebrata</taxon>
        <taxon>Euteleostomi</taxon>
        <taxon>Mammalia</taxon>
        <taxon>Eutheria</taxon>
        <taxon>Laurasiatheria</taxon>
        <taxon>Artiodactyla</taxon>
        <taxon>Ruminantia</taxon>
        <taxon>Pecora</taxon>
        <taxon>Cervidae</taxon>
        <taxon>Odocoileinae</taxon>
        <taxon>Rangifer</taxon>
    </lineage>
</organism>
<feature type="region of interest" description="Disordered" evidence="1">
    <location>
        <begin position="90"/>
        <end position="131"/>
    </location>
</feature>
<evidence type="ECO:0000313" key="3">
    <source>
        <dbReference type="Proteomes" id="UP001176941"/>
    </source>
</evidence>
<feature type="compositionally biased region" description="Polar residues" evidence="1">
    <location>
        <begin position="122"/>
        <end position="131"/>
    </location>
</feature>